<dbReference type="EMBL" id="UGMD01000004">
    <property type="protein sequence ID" value="STY78690.1"/>
    <property type="molecule type" value="Genomic_DNA"/>
</dbReference>
<evidence type="ECO:0000313" key="5">
    <source>
        <dbReference type="Proteomes" id="UP000255099"/>
    </source>
</evidence>
<gene>
    <name evidence="3" type="primary">traI_4</name>
    <name evidence="2" type="synonym">traI_1</name>
    <name evidence="1" type="synonym">traI_11</name>
    <name evidence="3" type="ORF">NCTC204_07019</name>
    <name evidence="2" type="ORF">NCTC8849_05770</name>
    <name evidence="1" type="ORF">NCTC9637_00177</name>
</gene>
<dbReference type="AlphaFoldDB" id="A0A378P2A1"/>
<dbReference type="Proteomes" id="UP000255099">
    <property type="component" value="Unassembled WGS sequence"/>
</dbReference>
<evidence type="ECO:0000313" key="4">
    <source>
        <dbReference type="Proteomes" id="UP000254799"/>
    </source>
</evidence>
<dbReference type="EMBL" id="UGLC01000003">
    <property type="protein sequence ID" value="STU45859.1"/>
    <property type="molecule type" value="Genomic_DNA"/>
</dbReference>
<dbReference type="EMBL" id="UGLB01000002">
    <property type="protein sequence ID" value="STT45336.1"/>
    <property type="molecule type" value="Genomic_DNA"/>
</dbReference>
<sequence>MRQSLIYGLEPWKASGCIRFAKSNRINFNQSSRYKEGSLTAVAAGEEVVPASELTAALKQVRELQRLLGKKTMEVEILKEAVEYGQSRKWIAHAPLSHPVLEKQAKENTLSAIVDKAIEQVSSKNVRFTYDNVLTNVLNQTEIKKGVYQEARQALDAAVEKGSLIAVDTKQTLFTSAMHVRDEQRLSQICRPYG</sequence>
<dbReference type="Proteomes" id="UP000254799">
    <property type="component" value="Unassembled WGS sequence"/>
</dbReference>
<evidence type="ECO:0000313" key="2">
    <source>
        <dbReference type="EMBL" id="STU45859.1"/>
    </source>
</evidence>
<name>A0A378P2A1_KLEPN</name>
<proteinExistence type="predicted"/>
<reference evidence="4 5" key="1">
    <citation type="submission" date="2018-06" db="EMBL/GenBank/DDBJ databases">
        <authorList>
            <consortium name="Pathogen Informatics"/>
            <person name="Doyle S."/>
        </authorList>
    </citation>
    <scope>NUCLEOTIDE SEQUENCE [LARGE SCALE GENOMIC DNA]</scope>
    <source>
        <strain evidence="3 6">NCTC204</strain>
        <strain evidence="2 4">NCTC8849</strain>
        <strain evidence="1 5">NCTC9637</strain>
    </source>
</reference>
<evidence type="ECO:0000313" key="3">
    <source>
        <dbReference type="EMBL" id="STY78690.1"/>
    </source>
</evidence>
<protein>
    <submittedName>
        <fullName evidence="3">InsL</fullName>
    </submittedName>
</protein>
<dbReference type="Proteomes" id="UP000255192">
    <property type="component" value="Unassembled WGS sequence"/>
</dbReference>
<organism evidence="3 6">
    <name type="scientific">Klebsiella pneumoniae</name>
    <dbReference type="NCBI Taxonomy" id="573"/>
    <lineage>
        <taxon>Bacteria</taxon>
        <taxon>Pseudomonadati</taxon>
        <taxon>Pseudomonadota</taxon>
        <taxon>Gammaproteobacteria</taxon>
        <taxon>Enterobacterales</taxon>
        <taxon>Enterobacteriaceae</taxon>
        <taxon>Klebsiella/Raoultella group</taxon>
        <taxon>Klebsiella</taxon>
        <taxon>Klebsiella pneumoniae complex</taxon>
    </lineage>
</organism>
<evidence type="ECO:0000313" key="6">
    <source>
        <dbReference type="Proteomes" id="UP000255192"/>
    </source>
</evidence>
<accession>A0A378P2A1</accession>
<evidence type="ECO:0000313" key="1">
    <source>
        <dbReference type="EMBL" id="STT45336.1"/>
    </source>
</evidence>